<proteinExistence type="predicted"/>
<evidence type="ECO:0000313" key="2">
    <source>
        <dbReference type="Proteomes" id="UP000242818"/>
    </source>
</evidence>
<dbReference type="RefSeq" id="WP_089713578.1">
    <property type="nucleotide sequence ID" value="NZ_FMAR01000011.1"/>
</dbReference>
<keyword evidence="2" id="KW-1185">Reference proteome</keyword>
<evidence type="ECO:0000313" key="1">
    <source>
        <dbReference type="EMBL" id="SCC49530.1"/>
    </source>
</evidence>
<dbReference type="OrthoDB" id="127805at2"/>
<protein>
    <recommendedName>
        <fullName evidence="3">DUF1835 domain-containing protein</fullName>
    </recommendedName>
</protein>
<dbReference type="AlphaFoldDB" id="A0A1C4F0W0"/>
<accession>A0A1C4F0W0</accession>
<organism evidence="1 2">
    <name type="scientific">Chitinophaga costaii</name>
    <dbReference type="NCBI Taxonomy" id="1335309"/>
    <lineage>
        <taxon>Bacteria</taxon>
        <taxon>Pseudomonadati</taxon>
        <taxon>Bacteroidota</taxon>
        <taxon>Chitinophagia</taxon>
        <taxon>Chitinophagales</taxon>
        <taxon>Chitinophagaceae</taxon>
        <taxon>Chitinophaga</taxon>
    </lineage>
</organism>
<reference evidence="1 2" key="1">
    <citation type="submission" date="2016-08" db="EMBL/GenBank/DDBJ databases">
        <authorList>
            <person name="Seilhamer J.J."/>
        </authorList>
    </citation>
    <scope>NUCLEOTIDE SEQUENCE [LARGE SCALE GENOMIC DNA]</scope>
    <source>
        <strain evidence="1 2">A37T2</strain>
    </source>
</reference>
<evidence type="ECO:0008006" key="3">
    <source>
        <dbReference type="Google" id="ProtNLM"/>
    </source>
</evidence>
<dbReference type="Proteomes" id="UP000242818">
    <property type="component" value="Unassembled WGS sequence"/>
</dbReference>
<sequence length="314" mass="36150">MAILHVLNGDATLVPFRDSGISGDIVINRCMMSEGHTIYTTNMDEFFKTRADHAQNAYGIDRQTYLTQVVQEFTRLENAAAYEEVVLWFEFDLFCQINLLFTLFYMQQHRLPARISLISPDTHPHTPNFKGLGMLSAGHFPALFADRLTLQPADLEAALHIWAAYCHTTPLLLETFVGRPAGQLHHIGKALKAHLQRLPAIENGLNRIEHFFLNLLSMADYRWYDLYSQFWNQLTIYGFGDFQLDVYMRRMISAGVVDEDGQLLSISRLGREVLNGEENYLSYAVRKERYLGGIPLQDTPWRWDEKAQKVTKTK</sequence>
<name>A0A1C4F0W0_9BACT</name>
<dbReference type="STRING" id="1335309.GA0116948_1115"/>
<gene>
    <name evidence="1" type="ORF">GA0116948_1115</name>
</gene>
<dbReference type="EMBL" id="FMAR01000011">
    <property type="protein sequence ID" value="SCC49530.1"/>
    <property type="molecule type" value="Genomic_DNA"/>
</dbReference>